<sequence length="221" mass="24729">MSQYVFYNEDSWDEQSMNGGVLGGPYPDPVCSSYWSFGKNKSVDIELRNLKNNLLYDVEFFGATSQSEISVVKVKVNNLVSKYKATGNINERAVFRDVIPNAGTIRANIELDSDSSTANQAYLGAILFREHAVVLSADVAHVQKSGADVFPNPVKEMLFVNGTIGDVVIIYNVNGIVIGEYRINSETPVRIDMSKEPNGVYFVRSYNPQDQKMKNYKIIKY</sequence>
<evidence type="ECO:0000259" key="1">
    <source>
        <dbReference type="Pfam" id="PF18962"/>
    </source>
</evidence>
<dbReference type="EMBL" id="VSSQ01051104">
    <property type="protein sequence ID" value="MPN05192.1"/>
    <property type="molecule type" value="Genomic_DNA"/>
</dbReference>
<dbReference type="NCBIfam" id="TIGR04183">
    <property type="entry name" value="Por_Secre_tail"/>
    <property type="match status" value="1"/>
</dbReference>
<dbReference type="AlphaFoldDB" id="A0A645EVD2"/>
<comment type="caution">
    <text evidence="2">The sequence shown here is derived from an EMBL/GenBank/DDBJ whole genome shotgun (WGS) entry which is preliminary data.</text>
</comment>
<evidence type="ECO:0000313" key="2">
    <source>
        <dbReference type="EMBL" id="MPN05192.1"/>
    </source>
</evidence>
<organism evidence="2">
    <name type="scientific">bioreactor metagenome</name>
    <dbReference type="NCBI Taxonomy" id="1076179"/>
    <lineage>
        <taxon>unclassified sequences</taxon>
        <taxon>metagenomes</taxon>
        <taxon>ecological metagenomes</taxon>
    </lineage>
</organism>
<dbReference type="InterPro" id="IPR026444">
    <property type="entry name" value="Secre_tail"/>
</dbReference>
<gene>
    <name evidence="2" type="ORF">SDC9_152442</name>
</gene>
<name>A0A645EVD2_9ZZZZ</name>
<proteinExistence type="predicted"/>
<feature type="domain" description="Secretion system C-terminal sorting" evidence="1">
    <location>
        <begin position="149"/>
        <end position="215"/>
    </location>
</feature>
<reference evidence="2" key="1">
    <citation type="submission" date="2019-08" db="EMBL/GenBank/DDBJ databases">
        <authorList>
            <person name="Kucharzyk K."/>
            <person name="Murdoch R.W."/>
            <person name="Higgins S."/>
            <person name="Loffler F."/>
        </authorList>
    </citation>
    <scope>NUCLEOTIDE SEQUENCE</scope>
</reference>
<dbReference type="Pfam" id="PF18962">
    <property type="entry name" value="Por_Secre_tail"/>
    <property type="match status" value="1"/>
</dbReference>
<accession>A0A645EVD2</accession>
<protein>
    <recommendedName>
        <fullName evidence="1">Secretion system C-terminal sorting domain-containing protein</fullName>
    </recommendedName>
</protein>